<keyword evidence="9 10" id="KW-0472">Membrane</keyword>
<dbReference type="SUPFAM" id="SSF52540">
    <property type="entry name" value="P-loop containing nucleoside triphosphate hydrolases"/>
    <property type="match status" value="1"/>
</dbReference>
<feature type="transmembrane region" description="Helical" evidence="10">
    <location>
        <begin position="221"/>
        <end position="241"/>
    </location>
</feature>
<dbReference type="InterPro" id="IPR003593">
    <property type="entry name" value="AAA+_ATPase"/>
</dbReference>
<dbReference type="EMBL" id="CAJHNH020000281">
    <property type="protein sequence ID" value="CAG5116646.1"/>
    <property type="molecule type" value="Genomic_DNA"/>
</dbReference>
<evidence type="ECO:0000313" key="13">
    <source>
        <dbReference type="EMBL" id="CAG5116646.1"/>
    </source>
</evidence>
<feature type="non-terminal residue" evidence="13">
    <location>
        <position position="1"/>
    </location>
</feature>
<dbReference type="GO" id="GO:0005774">
    <property type="term" value="C:vacuolar membrane"/>
    <property type="evidence" value="ECO:0007669"/>
    <property type="project" value="UniProtKB-SubCell"/>
</dbReference>
<evidence type="ECO:0000256" key="9">
    <source>
        <dbReference type="ARBA" id="ARBA00023136"/>
    </source>
</evidence>
<gene>
    <name evidence="13" type="ORF">CUNI_LOCUS2204</name>
</gene>
<dbReference type="InterPro" id="IPR027417">
    <property type="entry name" value="P-loop_NTPase"/>
</dbReference>
<proteinExistence type="predicted"/>
<feature type="non-terminal residue" evidence="13">
    <location>
        <position position="744"/>
    </location>
</feature>
<dbReference type="InterPro" id="IPR036640">
    <property type="entry name" value="ABC1_TM_sf"/>
</dbReference>
<evidence type="ECO:0000256" key="2">
    <source>
        <dbReference type="ARBA" id="ARBA00022448"/>
    </source>
</evidence>
<keyword evidence="14" id="KW-1185">Reference proteome</keyword>
<keyword evidence="6" id="KW-0547">Nucleotide-binding</keyword>
<feature type="transmembrane region" description="Helical" evidence="10">
    <location>
        <begin position="401"/>
        <end position="430"/>
    </location>
</feature>
<evidence type="ECO:0000256" key="8">
    <source>
        <dbReference type="ARBA" id="ARBA00022989"/>
    </source>
</evidence>
<evidence type="ECO:0000259" key="11">
    <source>
        <dbReference type="PROSITE" id="PS50893"/>
    </source>
</evidence>
<dbReference type="PROSITE" id="PS50893">
    <property type="entry name" value="ABC_TRANSPORTER_2"/>
    <property type="match status" value="1"/>
</dbReference>
<comment type="subcellular location">
    <subcellularLocation>
        <location evidence="1">Vacuole membrane</location>
        <topology evidence="1">Multi-pass membrane protein</topology>
    </subcellularLocation>
</comment>
<name>A0A8S3YQM3_9EUPU</name>
<dbReference type="InterPro" id="IPR017871">
    <property type="entry name" value="ABC_transporter-like_CS"/>
</dbReference>
<dbReference type="AlphaFoldDB" id="A0A8S3YQM3"/>
<reference evidence="13" key="1">
    <citation type="submission" date="2021-04" db="EMBL/GenBank/DDBJ databases">
        <authorList>
            <consortium name="Molecular Ecology Group"/>
        </authorList>
    </citation>
    <scope>NUCLEOTIDE SEQUENCE</scope>
</reference>
<sequence length="744" mass="83960">DYLRYQTEFGIHVTTVFVNFLCFLLSFPSDNSWVTGGARYEVLGTKQCPEVFASYPSKLFFFWLTRLIITGFKREIGVDDLWDLHPRDQGCRVNSIFEKYWDREKRNVDKFNSVGFYTRSNSRHARSAWERRKDSAYYDGVHERSSLLIAEDIKIGVCESPGSEKQESIASVMMPLIKLSWRNALTSFVQKFFSDVFIFMGPLILGALIEKLQYPDKEKEWQAYVLSLGLMVTGLLRSMLFTHSMNRSAIMAMHMKTALVGAIYKKALTISSYAKRGSTVGEIVNLMSVDCQRLQEIGTLFIFLLSTPVQCIFAVILLYNSIGISVLTGLALMLLLVPFNAWIANQQKRFQEENLMYKDSRIKMVNEILNGMKVLKLYAWEDEFKRKVEVIREAEVKQLRLIALLYILAGVLWGMAPFLVGLFTFATYLLSDRTNVLDPQKAFVCLALFNLLKVPLYYISTLLTYTVQINVSIQRLDNFLTKEDLDPTNTVWDVNAEHGVCITNGTFTWDPELKPTLRNINLTVAVGQLTAIVGPVGSGKSSMIAAILGDMEKVQGQVIVKGTVAYVSQQAWIQNATVRDNILFGKPFNRRRYAQVIKACELERDLTILEAGDQTEIGEKGINLSGGQKQRVSLARAVYSDADVFLFDDPLSAVDAHVGKAIFKNVVGRNGILAKKTRVFVTHGVHWLPQVDDIVVLYNGAISEHGSYSELLSHNGSFAQFLQVYLTMPSHVGDEDSSSEDDPE</sequence>
<feature type="transmembrane region" description="Helical" evidence="10">
    <location>
        <begin position="442"/>
        <end position="465"/>
    </location>
</feature>
<evidence type="ECO:0000256" key="10">
    <source>
        <dbReference type="SAM" id="Phobius"/>
    </source>
</evidence>
<dbReference type="CDD" id="cd18595">
    <property type="entry name" value="ABC_6TM_MRP1_2_3_6_D1_like"/>
    <property type="match status" value="1"/>
</dbReference>
<dbReference type="CDD" id="cd03250">
    <property type="entry name" value="ABCC_MRP_domain1"/>
    <property type="match status" value="1"/>
</dbReference>
<feature type="domain" description="ABC transporter" evidence="11">
    <location>
        <begin position="500"/>
        <end position="724"/>
    </location>
</feature>
<keyword evidence="7" id="KW-0067">ATP-binding</keyword>
<dbReference type="SMART" id="SM00382">
    <property type="entry name" value="AAA"/>
    <property type="match status" value="1"/>
</dbReference>
<dbReference type="PROSITE" id="PS00211">
    <property type="entry name" value="ABC_TRANSPORTER_1"/>
    <property type="match status" value="1"/>
</dbReference>
<dbReference type="PROSITE" id="PS50929">
    <property type="entry name" value="ABC_TM1F"/>
    <property type="match status" value="1"/>
</dbReference>
<protein>
    <submittedName>
        <fullName evidence="13">Uncharacterized protein</fullName>
    </submittedName>
</protein>
<feature type="domain" description="ABC transmembrane type-1" evidence="12">
    <location>
        <begin position="192"/>
        <end position="468"/>
    </location>
</feature>
<dbReference type="FunFam" id="3.40.50.300:FF:000293">
    <property type="entry name" value="ATP binding cassette subfamily C member 1"/>
    <property type="match status" value="1"/>
</dbReference>
<dbReference type="OrthoDB" id="6500128at2759"/>
<dbReference type="InterPro" id="IPR003439">
    <property type="entry name" value="ABC_transporter-like_ATP-bd"/>
</dbReference>
<dbReference type="PANTHER" id="PTHR24223">
    <property type="entry name" value="ATP-BINDING CASSETTE SUB-FAMILY C"/>
    <property type="match status" value="1"/>
</dbReference>
<dbReference type="Gene3D" id="1.20.1560.10">
    <property type="entry name" value="ABC transporter type 1, transmembrane domain"/>
    <property type="match status" value="1"/>
</dbReference>
<dbReference type="InterPro" id="IPR050173">
    <property type="entry name" value="ABC_transporter_C-like"/>
</dbReference>
<dbReference type="GO" id="GO:0005524">
    <property type="term" value="F:ATP binding"/>
    <property type="evidence" value="ECO:0007669"/>
    <property type="project" value="UniProtKB-KW"/>
</dbReference>
<feature type="transmembrane region" description="Helical" evidence="10">
    <location>
        <begin position="324"/>
        <end position="343"/>
    </location>
</feature>
<keyword evidence="5" id="KW-0677">Repeat</keyword>
<dbReference type="Pfam" id="PF00664">
    <property type="entry name" value="ABC_membrane"/>
    <property type="match status" value="1"/>
</dbReference>
<evidence type="ECO:0000256" key="1">
    <source>
        <dbReference type="ARBA" id="ARBA00004128"/>
    </source>
</evidence>
<dbReference type="Pfam" id="PF00005">
    <property type="entry name" value="ABC_tran"/>
    <property type="match status" value="1"/>
</dbReference>
<feature type="transmembrane region" description="Helical" evidence="10">
    <location>
        <begin position="297"/>
        <end position="318"/>
    </location>
</feature>
<comment type="caution">
    <text evidence="13">The sequence shown here is derived from an EMBL/GenBank/DDBJ whole genome shotgun (WGS) entry which is preliminary data.</text>
</comment>
<keyword evidence="2" id="KW-0813">Transport</keyword>
<keyword evidence="3" id="KW-0926">Vacuole</keyword>
<dbReference type="SUPFAM" id="SSF90123">
    <property type="entry name" value="ABC transporter transmembrane region"/>
    <property type="match status" value="1"/>
</dbReference>
<evidence type="ECO:0000259" key="12">
    <source>
        <dbReference type="PROSITE" id="PS50929"/>
    </source>
</evidence>
<evidence type="ECO:0000256" key="4">
    <source>
        <dbReference type="ARBA" id="ARBA00022692"/>
    </source>
</evidence>
<organism evidence="13 14">
    <name type="scientific">Candidula unifasciata</name>
    <dbReference type="NCBI Taxonomy" id="100452"/>
    <lineage>
        <taxon>Eukaryota</taxon>
        <taxon>Metazoa</taxon>
        <taxon>Spiralia</taxon>
        <taxon>Lophotrochozoa</taxon>
        <taxon>Mollusca</taxon>
        <taxon>Gastropoda</taxon>
        <taxon>Heterobranchia</taxon>
        <taxon>Euthyneura</taxon>
        <taxon>Panpulmonata</taxon>
        <taxon>Eupulmonata</taxon>
        <taxon>Stylommatophora</taxon>
        <taxon>Helicina</taxon>
        <taxon>Helicoidea</taxon>
        <taxon>Geomitridae</taxon>
        <taxon>Candidula</taxon>
    </lineage>
</organism>
<feature type="transmembrane region" description="Helical" evidence="10">
    <location>
        <begin position="192"/>
        <end position="209"/>
    </location>
</feature>
<accession>A0A8S3YQM3</accession>
<evidence type="ECO:0000256" key="6">
    <source>
        <dbReference type="ARBA" id="ARBA00022741"/>
    </source>
</evidence>
<evidence type="ECO:0000256" key="5">
    <source>
        <dbReference type="ARBA" id="ARBA00022737"/>
    </source>
</evidence>
<dbReference type="GO" id="GO:0140359">
    <property type="term" value="F:ABC-type transporter activity"/>
    <property type="evidence" value="ECO:0007669"/>
    <property type="project" value="InterPro"/>
</dbReference>
<evidence type="ECO:0000256" key="3">
    <source>
        <dbReference type="ARBA" id="ARBA00022554"/>
    </source>
</evidence>
<keyword evidence="4 10" id="KW-0812">Transmembrane</keyword>
<evidence type="ECO:0000313" key="14">
    <source>
        <dbReference type="Proteomes" id="UP000678393"/>
    </source>
</evidence>
<keyword evidence="8 10" id="KW-1133">Transmembrane helix</keyword>
<dbReference type="FunFam" id="1.20.1560.10:FF:000020">
    <property type="entry name" value="ABC metal ion transporter"/>
    <property type="match status" value="1"/>
</dbReference>
<dbReference type="GO" id="GO:0016887">
    <property type="term" value="F:ATP hydrolysis activity"/>
    <property type="evidence" value="ECO:0007669"/>
    <property type="project" value="InterPro"/>
</dbReference>
<evidence type="ECO:0000256" key="7">
    <source>
        <dbReference type="ARBA" id="ARBA00022840"/>
    </source>
</evidence>
<dbReference type="GO" id="GO:0000323">
    <property type="term" value="C:lytic vacuole"/>
    <property type="evidence" value="ECO:0007669"/>
    <property type="project" value="UniProtKB-ARBA"/>
</dbReference>
<dbReference type="InterPro" id="IPR011527">
    <property type="entry name" value="ABC1_TM_dom"/>
</dbReference>
<dbReference type="Proteomes" id="UP000678393">
    <property type="component" value="Unassembled WGS sequence"/>
</dbReference>
<dbReference type="Gene3D" id="3.40.50.300">
    <property type="entry name" value="P-loop containing nucleotide triphosphate hydrolases"/>
    <property type="match status" value="1"/>
</dbReference>
<dbReference type="PANTHER" id="PTHR24223:SF443">
    <property type="entry name" value="MULTIDRUG-RESISTANCE LIKE PROTEIN 1, ISOFORM I"/>
    <property type="match status" value="1"/>
</dbReference>